<dbReference type="Proteomes" id="UP001597399">
    <property type="component" value="Unassembled WGS sequence"/>
</dbReference>
<evidence type="ECO:0000256" key="2">
    <source>
        <dbReference type="ARBA" id="ARBA00022670"/>
    </source>
</evidence>
<comment type="similarity">
    <text evidence="1">Belongs to the peptidase C40 family.</text>
</comment>
<sequence length="299" mass="33370">MQKRRISVPVATVWTSPSSFRPIDASAVSKNPDMKTWLSAMTREETIALCSEKRTQTQVLFNDPIIIDEINGEWARVVVPDQYSSRDKRGYPGWMPVSQSILCNRSEAYESVMVQSKTAILYNETNQPIFELSFGTFLPAIAETDHLVQVDTPIGTGILHKKDLSFPARRSSYTGTDIVHVALKFLDLPYLWAGMSAYGYDCSGYSYSMLRAGGYLIPRDADDQSAGGRAIVLKSVLPGDLLFFAYEKGSGEVHHVGIYFGEGKMIHSQTPGKKVTITALKGTIYEQELCAIRRYWKEG</sequence>
<evidence type="ECO:0000313" key="7">
    <source>
        <dbReference type="Proteomes" id="UP001597399"/>
    </source>
</evidence>
<keyword evidence="4" id="KW-0788">Thiol protease</keyword>
<organism evidence="6 7">
    <name type="scientific">Sporolactobacillus shoreicorticis</name>
    <dbReference type="NCBI Taxonomy" id="1923877"/>
    <lineage>
        <taxon>Bacteria</taxon>
        <taxon>Bacillati</taxon>
        <taxon>Bacillota</taxon>
        <taxon>Bacilli</taxon>
        <taxon>Bacillales</taxon>
        <taxon>Sporolactobacillaceae</taxon>
        <taxon>Sporolactobacillus</taxon>
    </lineage>
</organism>
<evidence type="ECO:0000256" key="3">
    <source>
        <dbReference type="ARBA" id="ARBA00022801"/>
    </source>
</evidence>
<dbReference type="PANTHER" id="PTHR47053">
    <property type="entry name" value="MUREIN DD-ENDOPEPTIDASE MEPH-RELATED"/>
    <property type="match status" value="1"/>
</dbReference>
<dbReference type="InterPro" id="IPR038765">
    <property type="entry name" value="Papain-like_cys_pep_sf"/>
</dbReference>
<feature type="domain" description="NlpC/P60" evidence="5">
    <location>
        <begin position="172"/>
        <end position="299"/>
    </location>
</feature>
<accession>A0ABW5S5Y9</accession>
<reference evidence="7" key="1">
    <citation type="journal article" date="2019" name="Int. J. Syst. Evol. Microbiol.">
        <title>The Global Catalogue of Microorganisms (GCM) 10K type strain sequencing project: providing services to taxonomists for standard genome sequencing and annotation.</title>
        <authorList>
            <consortium name="The Broad Institute Genomics Platform"/>
            <consortium name="The Broad Institute Genome Sequencing Center for Infectious Disease"/>
            <person name="Wu L."/>
            <person name="Ma J."/>
        </authorList>
    </citation>
    <scope>NUCLEOTIDE SEQUENCE [LARGE SCALE GENOMIC DNA]</scope>
    <source>
        <strain evidence="7">TISTR 2466</strain>
    </source>
</reference>
<dbReference type="InterPro" id="IPR057812">
    <property type="entry name" value="SH3_YKFC_2nd"/>
</dbReference>
<dbReference type="RefSeq" id="WP_253060918.1">
    <property type="nucleotide sequence ID" value="NZ_JAMXWM010000007.1"/>
</dbReference>
<keyword evidence="2" id="KW-0645">Protease</keyword>
<keyword evidence="7" id="KW-1185">Reference proteome</keyword>
<name>A0ABW5S5Y9_9BACL</name>
<evidence type="ECO:0000256" key="4">
    <source>
        <dbReference type="ARBA" id="ARBA00022807"/>
    </source>
</evidence>
<dbReference type="EMBL" id="JBHUMQ010000039">
    <property type="protein sequence ID" value="MFD2695211.1"/>
    <property type="molecule type" value="Genomic_DNA"/>
</dbReference>
<keyword evidence="3" id="KW-0378">Hydrolase</keyword>
<evidence type="ECO:0000313" key="6">
    <source>
        <dbReference type="EMBL" id="MFD2695211.1"/>
    </source>
</evidence>
<comment type="caution">
    <text evidence="6">The sequence shown here is derived from an EMBL/GenBank/DDBJ whole genome shotgun (WGS) entry which is preliminary data.</text>
</comment>
<dbReference type="SUPFAM" id="SSF54001">
    <property type="entry name" value="Cysteine proteinases"/>
    <property type="match status" value="1"/>
</dbReference>
<dbReference type="Pfam" id="PF23795">
    <property type="entry name" value="SH3_YKFC_2nd"/>
    <property type="match status" value="1"/>
</dbReference>
<dbReference type="InterPro" id="IPR051202">
    <property type="entry name" value="Peptidase_C40"/>
</dbReference>
<evidence type="ECO:0000256" key="1">
    <source>
        <dbReference type="ARBA" id="ARBA00007074"/>
    </source>
</evidence>
<protein>
    <submittedName>
        <fullName evidence="6">NlpC/P60 family protein</fullName>
    </submittedName>
</protein>
<dbReference type="Pfam" id="PF00877">
    <property type="entry name" value="NLPC_P60"/>
    <property type="match status" value="1"/>
</dbReference>
<gene>
    <name evidence="6" type="ORF">ACFSUE_16515</name>
</gene>
<dbReference type="PROSITE" id="PS51935">
    <property type="entry name" value="NLPC_P60"/>
    <property type="match status" value="1"/>
</dbReference>
<dbReference type="PANTHER" id="PTHR47053:SF3">
    <property type="entry name" value="GAMMA-D-GLUTAMYL-L-LYSINE DIPEPTIDYL-PEPTIDASE"/>
    <property type="match status" value="1"/>
</dbReference>
<evidence type="ECO:0000259" key="5">
    <source>
        <dbReference type="PROSITE" id="PS51935"/>
    </source>
</evidence>
<proteinExistence type="inferred from homology"/>
<dbReference type="InterPro" id="IPR000064">
    <property type="entry name" value="NLP_P60_dom"/>
</dbReference>
<dbReference type="Gene3D" id="2.30.30.40">
    <property type="entry name" value="SH3 Domains"/>
    <property type="match status" value="1"/>
</dbReference>
<dbReference type="Gene3D" id="3.90.1720.10">
    <property type="entry name" value="endopeptidase domain like (from Nostoc punctiforme)"/>
    <property type="match status" value="1"/>
</dbReference>